<dbReference type="GO" id="GO:0003700">
    <property type="term" value="F:DNA-binding transcription factor activity"/>
    <property type="evidence" value="ECO:0007669"/>
    <property type="project" value="TreeGrafter"/>
</dbReference>
<dbReference type="PROSITE" id="PS51078">
    <property type="entry name" value="ICLR_ED"/>
    <property type="match status" value="1"/>
</dbReference>
<evidence type="ECO:0000259" key="5">
    <source>
        <dbReference type="PROSITE" id="PS51078"/>
    </source>
</evidence>
<dbReference type="InterPro" id="IPR029016">
    <property type="entry name" value="GAF-like_dom_sf"/>
</dbReference>
<evidence type="ECO:0000256" key="2">
    <source>
        <dbReference type="ARBA" id="ARBA00023125"/>
    </source>
</evidence>
<dbReference type="Pfam" id="PF09339">
    <property type="entry name" value="HTH_IclR"/>
    <property type="match status" value="1"/>
</dbReference>
<dbReference type="SUPFAM" id="SSF55781">
    <property type="entry name" value="GAF domain-like"/>
    <property type="match status" value="1"/>
</dbReference>
<dbReference type="InterPro" id="IPR036390">
    <property type="entry name" value="WH_DNA-bd_sf"/>
</dbReference>
<dbReference type="KEGG" id="bpdz:BBN53_04110"/>
<dbReference type="Pfam" id="PF01614">
    <property type="entry name" value="IclR_C"/>
    <property type="match status" value="1"/>
</dbReference>
<dbReference type="OrthoDB" id="13103at2"/>
<evidence type="ECO:0000313" key="6">
    <source>
        <dbReference type="EMBL" id="ANY15145.1"/>
    </source>
</evidence>
<dbReference type="SUPFAM" id="SSF46785">
    <property type="entry name" value="Winged helix' DNA-binding domain"/>
    <property type="match status" value="1"/>
</dbReference>
<feature type="domain" description="IclR-ED" evidence="5">
    <location>
        <begin position="70"/>
        <end position="245"/>
    </location>
</feature>
<evidence type="ECO:0000256" key="1">
    <source>
        <dbReference type="ARBA" id="ARBA00023015"/>
    </source>
</evidence>
<dbReference type="RefSeq" id="WP_043215037.1">
    <property type="nucleotide sequence ID" value="NZ_CAJGUP010000209.1"/>
</dbReference>
<keyword evidence="3" id="KW-0804">Transcription</keyword>
<dbReference type="InterPro" id="IPR005471">
    <property type="entry name" value="Tscrpt_reg_IclR_N"/>
</dbReference>
<dbReference type="GO" id="GO:0003677">
    <property type="term" value="F:DNA binding"/>
    <property type="evidence" value="ECO:0007669"/>
    <property type="project" value="UniProtKB-KW"/>
</dbReference>
<accession>A0A0J6C526</accession>
<keyword evidence="2" id="KW-0238">DNA-binding</keyword>
<keyword evidence="9" id="KW-1185">Reference proteome</keyword>
<organism evidence="7 8">
    <name type="scientific">Bordetella pseudohinzii</name>
    <dbReference type="NCBI Taxonomy" id="1331258"/>
    <lineage>
        <taxon>Bacteria</taxon>
        <taxon>Pseudomonadati</taxon>
        <taxon>Pseudomonadota</taxon>
        <taxon>Betaproteobacteria</taxon>
        <taxon>Burkholderiales</taxon>
        <taxon>Alcaligenaceae</taxon>
        <taxon>Bordetella</taxon>
    </lineage>
</organism>
<keyword evidence="1" id="KW-0805">Transcription regulation</keyword>
<dbReference type="Gene3D" id="3.30.450.40">
    <property type="match status" value="1"/>
</dbReference>
<gene>
    <name evidence="7" type="primary">iclR_1</name>
    <name evidence="6" type="ORF">BBN53_04110</name>
    <name evidence="7" type="ORF">ERS370011_00916</name>
</gene>
<dbReference type="SMART" id="SM00346">
    <property type="entry name" value="HTH_ICLR"/>
    <property type="match status" value="1"/>
</dbReference>
<protein>
    <submittedName>
        <fullName evidence="7">Acetate operon repressor</fullName>
    </submittedName>
    <submittedName>
        <fullName evidence="6">IclR family transcriptional regulator</fullName>
    </submittedName>
</protein>
<accession>A0A0M7DES8</accession>
<dbReference type="PANTHER" id="PTHR30136">
    <property type="entry name" value="HELIX-TURN-HELIX TRANSCRIPTIONAL REGULATOR, ICLR FAMILY"/>
    <property type="match status" value="1"/>
</dbReference>
<dbReference type="PROSITE" id="PS51077">
    <property type="entry name" value="HTH_ICLR"/>
    <property type="match status" value="1"/>
</dbReference>
<proteinExistence type="predicted"/>
<dbReference type="EMBL" id="CP016440">
    <property type="protein sequence ID" value="ANY15145.1"/>
    <property type="molecule type" value="Genomic_DNA"/>
</dbReference>
<dbReference type="Proteomes" id="UP000092950">
    <property type="component" value="Chromosome"/>
</dbReference>
<dbReference type="EMBL" id="CYTV01000002">
    <property type="protein sequence ID" value="CUI51640.1"/>
    <property type="molecule type" value="Genomic_DNA"/>
</dbReference>
<evidence type="ECO:0000313" key="7">
    <source>
        <dbReference type="EMBL" id="CUI51640.1"/>
    </source>
</evidence>
<dbReference type="InterPro" id="IPR050707">
    <property type="entry name" value="HTH_MetabolicPath_Reg"/>
</dbReference>
<name>A0A0J6C526_9BORD</name>
<dbReference type="InterPro" id="IPR036388">
    <property type="entry name" value="WH-like_DNA-bd_sf"/>
</dbReference>
<dbReference type="AlphaFoldDB" id="A0A0J6C526"/>
<evidence type="ECO:0000313" key="9">
    <source>
        <dbReference type="Proteomes" id="UP000092950"/>
    </source>
</evidence>
<reference evidence="7 8" key="1">
    <citation type="submission" date="2015-09" db="EMBL/GenBank/DDBJ databases">
        <authorList>
            <person name="Jackson K.R."/>
            <person name="Lunt B.L."/>
            <person name="Fisher J.N.B."/>
            <person name="Gardner A.V."/>
            <person name="Bailey M.E."/>
            <person name="Deus L.M."/>
            <person name="Earl A.S."/>
            <person name="Gibby P.D."/>
            <person name="Hartmann K.A."/>
            <person name="Liu J.E."/>
            <person name="Manci A.M."/>
            <person name="Nielsen D.A."/>
            <person name="Solomon M.B."/>
            <person name="Breakwell D.P."/>
            <person name="Burnett S.H."/>
            <person name="Grose J.H."/>
        </authorList>
    </citation>
    <scope>NUCLEOTIDE SEQUENCE [LARGE SCALE GENOMIC DNA]</scope>
    <source>
        <strain evidence="7 8">2789STDY5608636</strain>
    </source>
</reference>
<dbReference type="PANTHER" id="PTHR30136:SF24">
    <property type="entry name" value="HTH-TYPE TRANSCRIPTIONAL REPRESSOR ALLR"/>
    <property type="match status" value="1"/>
</dbReference>
<sequence>MRASPVAGTAAFGKFMTVLQAVADAETPLTVAALARACGYPRATVHRIVCALAGHGMLAETEGGYRIGMRVVGLAARAMPDARGLLAADLRALRDLTGETVHVAVPGGAEMIYIDKLESPGPLRMASRVGAGVAVHRSAVGRAWLASLEPEAALLAMRALPACADPAVLARLREQVAQARADGYATDDEENEAGICCFGIALPGGQACVSVSVLRFRMQARDTYIQPLLRLRDSAARHLAQPLAQGLP</sequence>
<dbReference type="Gene3D" id="1.10.10.10">
    <property type="entry name" value="Winged helix-like DNA-binding domain superfamily/Winged helix DNA-binding domain"/>
    <property type="match status" value="1"/>
</dbReference>
<reference evidence="6 9" key="2">
    <citation type="submission" date="2016-07" db="EMBL/GenBank/DDBJ databases">
        <title>Complete genome sequences of Bordetella pseudohinzii.</title>
        <authorList>
            <person name="Spilker T."/>
            <person name="Darrah R."/>
            <person name="LiPuma J.J."/>
        </authorList>
    </citation>
    <scope>NUCLEOTIDE SEQUENCE [LARGE SCALE GENOMIC DNA]</scope>
    <source>
        <strain evidence="6 9">HI4681</strain>
    </source>
</reference>
<feature type="domain" description="HTH iclR-type" evidence="4">
    <location>
        <begin position="9"/>
        <end position="69"/>
    </location>
</feature>
<dbReference type="GO" id="GO:0045892">
    <property type="term" value="P:negative regulation of DNA-templated transcription"/>
    <property type="evidence" value="ECO:0007669"/>
    <property type="project" value="TreeGrafter"/>
</dbReference>
<evidence type="ECO:0000256" key="3">
    <source>
        <dbReference type="ARBA" id="ARBA00023163"/>
    </source>
</evidence>
<evidence type="ECO:0000259" key="4">
    <source>
        <dbReference type="PROSITE" id="PS51077"/>
    </source>
</evidence>
<evidence type="ECO:0000313" key="8">
    <source>
        <dbReference type="Proteomes" id="UP000053096"/>
    </source>
</evidence>
<dbReference type="Proteomes" id="UP000053096">
    <property type="component" value="Unassembled WGS sequence"/>
</dbReference>
<dbReference type="InterPro" id="IPR014757">
    <property type="entry name" value="Tscrpt_reg_IclR_C"/>
</dbReference>